<sequence>MRIPHTITENIFEAYKCSTESSLLPYEQRRTLISENFNWDDNIVPELKILALGVIVSLWEKYPILEELSNCMDQDVIIETLPTDLPFELTITKITDEHYWERAAKNRWSFNNPNDYGNSWRRLYCERHLAEYLENFEASYFESQREDCMKILELSSEHVRVLKLHSLKPTKIPSRLNDNDDSSHDDVVDHIPMSIILPQLPYLTEMSLNMGMIYMDDGFEWRDFEFSVNDCSSLGEGLKSCYNLKKFSLTRSKLDRARVAALLQKLITNENVSELEELDFSHCKLFDLGAQAVAEFISLHKRLKVLRLVNNMIGSEGIAGIVNVLLERKSVVLSHLDLRLNPLGEAGGAHICALLLRNKHLEILNVSSCELNSAIGEVIAQIFTESSDINVETFKIDLSNNNFGPIVGKLFEKVVEVNKYIIGFDARMCNFTKESESSIWQSVLRNKQKRAQRKVSGIQRKSTPSLSLRSDSEYPKMEKTVNDIVSVEDETKMILNSRVEFAEDVSPIEINNMVAINNFIKEEDNNEENNKEVL</sequence>
<dbReference type="InterPro" id="IPR052410">
    <property type="entry name" value="DRC5"/>
</dbReference>
<reference evidence="4" key="1">
    <citation type="journal article" date="2020" name="G3 (Bethesda)">
        <title>High-Quality Assemblies for Three Invasive Social Wasps from the &lt;i&gt;Vespula&lt;/i&gt; Genus.</title>
        <authorList>
            <person name="Harrop T.W.R."/>
            <person name="Guhlin J."/>
            <person name="McLaughlin G.M."/>
            <person name="Permina E."/>
            <person name="Stockwell P."/>
            <person name="Gilligan J."/>
            <person name="Le Lec M.F."/>
            <person name="Gruber M.A.M."/>
            <person name="Quinn O."/>
            <person name="Lovegrove M."/>
            <person name="Duncan E.J."/>
            <person name="Remnant E.J."/>
            <person name="Van Eeckhoven J."/>
            <person name="Graham B."/>
            <person name="Knapp R.A."/>
            <person name="Langford K.W."/>
            <person name="Kronenberg Z."/>
            <person name="Press M.O."/>
            <person name="Eacker S.M."/>
            <person name="Wilson-Rankin E.E."/>
            <person name="Purcell J."/>
            <person name="Lester P.J."/>
            <person name="Dearden P.K."/>
        </authorList>
    </citation>
    <scope>NUCLEOTIDE SEQUENCE</scope>
    <source>
        <strain evidence="4">Volc-1</strain>
    </source>
</reference>
<dbReference type="Proteomes" id="UP000600918">
    <property type="component" value="Unassembled WGS sequence"/>
</dbReference>
<evidence type="ECO:0008006" key="6">
    <source>
        <dbReference type="Google" id="ProtNLM"/>
    </source>
</evidence>
<gene>
    <name evidence="4" type="ORF">H0235_002189</name>
</gene>
<comment type="subcellular location">
    <subcellularLocation>
        <location evidence="1">Cytoplasm</location>
        <location evidence="1">Cytoskeleton</location>
    </subcellularLocation>
</comment>
<keyword evidence="2" id="KW-0963">Cytoplasm</keyword>
<keyword evidence="5" id="KW-1185">Reference proteome</keyword>
<dbReference type="PANTHER" id="PTHR24107">
    <property type="entry name" value="YNEIN REGULATORY COMPLEX SUBUNIT 5"/>
    <property type="match status" value="1"/>
</dbReference>
<evidence type="ECO:0000313" key="4">
    <source>
        <dbReference type="EMBL" id="KAF7433998.1"/>
    </source>
</evidence>
<proteinExistence type="predicted"/>
<keyword evidence="3" id="KW-0206">Cytoskeleton</keyword>
<dbReference type="InterPro" id="IPR001611">
    <property type="entry name" value="Leu-rich_rpt"/>
</dbReference>
<accession>A0A834P9U6</accession>
<dbReference type="AlphaFoldDB" id="A0A834P9U6"/>
<comment type="caution">
    <text evidence="4">The sequence shown here is derived from an EMBL/GenBank/DDBJ whole genome shotgun (WGS) entry which is preliminary data.</text>
</comment>
<evidence type="ECO:0000313" key="5">
    <source>
        <dbReference type="Proteomes" id="UP000600918"/>
    </source>
</evidence>
<dbReference type="Pfam" id="PF13516">
    <property type="entry name" value="LRR_6"/>
    <property type="match status" value="2"/>
</dbReference>
<dbReference type="EMBL" id="JACSDY010000002">
    <property type="protein sequence ID" value="KAF7433998.1"/>
    <property type="molecule type" value="Genomic_DNA"/>
</dbReference>
<dbReference type="SMART" id="SM00368">
    <property type="entry name" value="LRR_RI"/>
    <property type="match status" value="4"/>
</dbReference>
<dbReference type="GO" id="GO:0005856">
    <property type="term" value="C:cytoskeleton"/>
    <property type="evidence" value="ECO:0007669"/>
    <property type="project" value="UniProtKB-SubCell"/>
</dbReference>
<evidence type="ECO:0000256" key="3">
    <source>
        <dbReference type="ARBA" id="ARBA00023212"/>
    </source>
</evidence>
<name>A0A834P9U6_VESPE</name>
<protein>
    <recommendedName>
        <fullName evidence="6">T-complex-associated testis-expressed protein 1</fullName>
    </recommendedName>
</protein>
<dbReference type="InterPro" id="IPR032675">
    <property type="entry name" value="LRR_dom_sf"/>
</dbReference>
<evidence type="ECO:0000256" key="2">
    <source>
        <dbReference type="ARBA" id="ARBA00022490"/>
    </source>
</evidence>
<dbReference type="Gene3D" id="3.80.10.10">
    <property type="entry name" value="Ribonuclease Inhibitor"/>
    <property type="match status" value="2"/>
</dbReference>
<dbReference type="PANTHER" id="PTHR24107:SF20">
    <property type="entry name" value="DYNEIN REGULATORY COMPLEX SUBUNIT 5"/>
    <property type="match status" value="1"/>
</dbReference>
<organism evidence="4 5">
    <name type="scientific">Vespula pensylvanica</name>
    <name type="common">Western yellow jacket</name>
    <name type="synonym">Wasp</name>
    <dbReference type="NCBI Taxonomy" id="30213"/>
    <lineage>
        <taxon>Eukaryota</taxon>
        <taxon>Metazoa</taxon>
        <taxon>Ecdysozoa</taxon>
        <taxon>Arthropoda</taxon>
        <taxon>Hexapoda</taxon>
        <taxon>Insecta</taxon>
        <taxon>Pterygota</taxon>
        <taxon>Neoptera</taxon>
        <taxon>Endopterygota</taxon>
        <taxon>Hymenoptera</taxon>
        <taxon>Apocrita</taxon>
        <taxon>Aculeata</taxon>
        <taxon>Vespoidea</taxon>
        <taxon>Vespidae</taxon>
        <taxon>Vespinae</taxon>
        <taxon>Vespula</taxon>
    </lineage>
</organism>
<dbReference type="SUPFAM" id="SSF52047">
    <property type="entry name" value="RNI-like"/>
    <property type="match status" value="1"/>
</dbReference>
<evidence type="ECO:0000256" key="1">
    <source>
        <dbReference type="ARBA" id="ARBA00004245"/>
    </source>
</evidence>